<keyword evidence="1" id="KW-1133">Transmembrane helix</keyword>
<keyword evidence="3" id="KW-1185">Reference proteome</keyword>
<dbReference type="AlphaFoldDB" id="A0A4S8KXB1"/>
<evidence type="ECO:0000313" key="2">
    <source>
        <dbReference type="EMBL" id="THU80540.1"/>
    </source>
</evidence>
<gene>
    <name evidence="2" type="ORF">K435DRAFT_695413</name>
</gene>
<name>A0A4S8KXB1_DENBC</name>
<dbReference type="Proteomes" id="UP000297245">
    <property type="component" value="Unassembled WGS sequence"/>
</dbReference>
<keyword evidence="1" id="KW-0472">Membrane</keyword>
<sequence length="123" mass="14401">HWIVLFIRLFQAFGYIPNVNRPAMFFADLKETSMIVYGAFLALTILISDCIVLYRLWCIWNHNHLVIIFPCLTATGLLGIFTVYQFSHSHVGENFLDISPGRWILSNAVLSFRYVFFYKLNQF</sequence>
<feature type="non-terminal residue" evidence="2">
    <location>
        <position position="1"/>
    </location>
</feature>
<dbReference type="OrthoDB" id="3250682at2759"/>
<proteinExistence type="predicted"/>
<protein>
    <submittedName>
        <fullName evidence="2">Uncharacterized protein</fullName>
    </submittedName>
</protein>
<evidence type="ECO:0000256" key="1">
    <source>
        <dbReference type="SAM" id="Phobius"/>
    </source>
</evidence>
<evidence type="ECO:0000313" key="3">
    <source>
        <dbReference type="Proteomes" id="UP000297245"/>
    </source>
</evidence>
<feature type="transmembrane region" description="Helical" evidence="1">
    <location>
        <begin position="64"/>
        <end position="83"/>
    </location>
</feature>
<accession>A0A4S8KXB1</accession>
<feature type="transmembrane region" description="Helical" evidence="1">
    <location>
        <begin position="103"/>
        <end position="120"/>
    </location>
</feature>
<organism evidence="2 3">
    <name type="scientific">Dendrothele bispora (strain CBS 962.96)</name>
    <dbReference type="NCBI Taxonomy" id="1314807"/>
    <lineage>
        <taxon>Eukaryota</taxon>
        <taxon>Fungi</taxon>
        <taxon>Dikarya</taxon>
        <taxon>Basidiomycota</taxon>
        <taxon>Agaricomycotina</taxon>
        <taxon>Agaricomycetes</taxon>
        <taxon>Agaricomycetidae</taxon>
        <taxon>Agaricales</taxon>
        <taxon>Agaricales incertae sedis</taxon>
        <taxon>Dendrothele</taxon>
    </lineage>
</organism>
<reference evidence="2 3" key="1">
    <citation type="journal article" date="2019" name="Nat. Ecol. Evol.">
        <title>Megaphylogeny resolves global patterns of mushroom evolution.</title>
        <authorList>
            <person name="Varga T."/>
            <person name="Krizsan K."/>
            <person name="Foldi C."/>
            <person name="Dima B."/>
            <person name="Sanchez-Garcia M."/>
            <person name="Sanchez-Ramirez S."/>
            <person name="Szollosi G.J."/>
            <person name="Szarkandi J.G."/>
            <person name="Papp V."/>
            <person name="Albert L."/>
            <person name="Andreopoulos W."/>
            <person name="Angelini C."/>
            <person name="Antonin V."/>
            <person name="Barry K.W."/>
            <person name="Bougher N.L."/>
            <person name="Buchanan P."/>
            <person name="Buyck B."/>
            <person name="Bense V."/>
            <person name="Catcheside P."/>
            <person name="Chovatia M."/>
            <person name="Cooper J."/>
            <person name="Damon W."/>
            <person name="Desjardin D."/>
            <person name="Finy P."/>
            <person name="Geml J."/>
            <person name="Haridas S."/>
            <person name="Hughes K."/>
            <person name="Justo A."/>
            <person name="Karasinski D."/>
            <person name="Kautmanova I."/>
            <person name="Kiss B."/>
            <person name="Kocsube S."/>
            <person name="Kotiranta H."/>
            <person name="LaButti K.M."/>
            <person name="Lechner B.E."/>
            <person name="Liimatainen K."/>
            <person name="Lipzen A."/>
            <person name="Lukacs Z."/>
            <person name="Mihaltcheva S."/>
            <person name="Morgado L.N."/>
            <person name="Niskanen T."/>
            <person name="Noordeloos M.E."/>
            <person name="Ohm R.A."/>
            <person name="Ortiz-Santana B."/>
            <person name="Ovrebo C."/>
            <person name="Racz N."/>
            <person name="Riley R."/>
            <person name="Savchenko A."/>
            <person name="Shiryaev A."/>
            <person name="Soop K."/>
            <person name="Spirin V."/>
            <person name="Szebenyi C."/>
            <person name="Tomsovsky M."/>
            <person name="Tulloss R.E."/>
            <person name="Uehling J."/>
            <person name="Grigoriev I.V."/>
            <person name="Vagvolgyi C."/>
            <person name="Papp T."/>
            <person name="Martin F.M."/>
            <person name="Miettinen O."/>
            <person name="Hibbett D.S."/>
            <person name="Nagy L.G."/>
        </authorList>
    </citation>
    <scope>NUCLEOTIDE SEQUENCE [LARGE SCALE GENOMIC DNA]</scope>
    <source>
        <strain evidence="2 3">CBS 962.96</strain>
    </source>
</reference>
<dbReference type="EMBL" id="ML179894">
    <property type="protein sequence ID" value="THU80540.1"/>
    <property type="molecule type" value="Genomic_DNA"/>
</dbReference>
<feature type="transmembrane region" description="Helical" evidence="1">
    <location>
        <begin position="34"/>
        <end position="57"/>
    </location>
</feature>
<keyword evidence="1" id="KW-0812">Transmembrane</keyword>